<evidence type="ECO:0000313" key="1">
    <source>
        <dbReference type="EMBL" id="MBX17480.1"/>
    </source>
</evidence>
<proteinExistence type="predicted"/>
<dbReference type="EMBL" id="GGEC01036996">
    <property type="protein sequence ID" value="MBX17480.1"/>
    <property type="molecule type" value="Transcribed_RNA"/>
</dbReference>
<dbReference type="AlphaFoldDB" id="A0A2P2LHN3"/>
<organism evidence="1">
    <name type="scientific">Rhizophora mucronata</name>
    <name type="common">Asiatic mangrove</name>
    <dbReference type="NCBI Taxonomy" id="61149"/>
    <lineage>
        <taxon>Eukaryota</taxon>
        <taxon>Viridiplantae</taxon>
        <taxon>Streptophyta</taxon>
        <taxon>Embryophyta</taxon>
        <taxon>Tracheophyta</taxon>
        <taxon>Spermatophyta</taxon>
        <taxon>Magnoliopsida</taxon>
        <taxon>eudicotyledons</taxon>
        <taxon>Gunneridae</taxon>
        <taxon>Pentapetalae</taxon>
        <taxon>rosids</taxon>
        <taxon>fabids</taxon>
        <taxon>Malpighiales</taxon>
        <taxon>Rhizophoraceae</taxon>
        <taxon>Rhizophora</taxon>
    </lineage>
</organism>
<accession>A0A2P2LHN3</accession>
<sequence>MAFQTSGGLDNALKLLKRLDLR</sequence>
<protein>
    <submittedName>
        <fullName evidence="1">Uncharacterized protein</fullName>
    </submittedName>
</protein>
<name>A0A2P2LHN3_RHIMU</name>
<reference evidence="1" key="1">
    <citation type="submission" date="2018-02" db="EMBL/GenBank/DDBJ databases">
        <title>Rhizophora mucronata_Transcriptome.</title>
        <authorList>
            <person name="Meera S.P."/>
            <person name="Sreeshan A."/>
            <person name="Augustine A."/>
        </authorList>
    </citation>
    <scope>NUCLEOTIDE SEQUENCE</scope>
    <source>
        <tissue evidence="1">Leaf</tissue>
    </source>
</reference>